<accession>A0ABV4AH28</accession>
<dbReference type="Pfam" id="PF17778">
    <property type="entry name" value="WHD_BLACT"/>
    <property type="match status" value="1"/>
</dbReference>
<name>A0ABV4AH28_9GAMM</name>
<dbReference type="RefSeq" id="WP_369455206.1">
    <property type="nucleotide sequence ID" value="NZ_JBGCUO010000001.1"/>
</dbReference>
<dbReference type="PANTHER" id="PTHR23131">
    <property type="entry name" value="ENDORIBONUCLEASE LACTB2"/>
    <property type="match status" value="1"/>
</dbReference>
<comment type="caution">
    <text evidence="2">The sequence shown here is derived from an EMBL/GenBank/DDBJ whole genome shotgun (WGS) entry which is preliminary data.</text>
</comment>
<dbReference type="Gene3D" id="3.60.15.10">
    <property type="entry name" value="Ribonuclease Z/Hydroxyacylglutathione hydrolase-like"/>
    <property type="match status" value="1"/>
</dbReference>
<dbReference type="InterPro" id="IPR001279">
    <property type="entry name" value="Metallo-B-lactamas"/>
</dbReference>
<dbReference type="PANTHER" id="PTHR23131:SF0">
    <property type="entry name" value="ENDORIBONUCLEASE LACTB2"/>
    <property type="match status" value="1"/>
</dbReference>
<dbReference type="SUPFAM" id="SSF56281">
    <property type="entry name" value="Metallo-hydrolase/oxidoreductase"/>
    <property type="match status" value="1"/>
</dbReference>
<dbReference type="Pfam" id="PF00753">
    <property type="entry name" value="Lactamase_B"/>
    <property type="match status" value="1"/>
</dbReference>
<proteinExistence type="predicted"/>
<dbReference type="Gene3D" id="1.10.10.10">
    <property type="entry name" value="Winged helix-like DNA-binding domain superfamily/Winged helix DNA-binding domain"/>
    <property type="match status" value="1"/>
</dbReference>
<sequence length="280" mass="29933">MSSSGLIPGVPTAISEGVWRVLAPNPGMMTGPGTNSYLLALPHGLAVLDPGPADSQHAAALLAAAEQLGQPLVAVIVTHTHRDHSPAAQLLGDLHCHGPLAPDDGLQDEAWQPDTLVEDGYRLALADGRHLRAIATPGHVSNHFCYLVEETGVLFSGDHLIQGSTVVVAPPAGSMSAYLRSLARLQSEPLSLLAPGHGDVVSHPQDYIEYTLGHRQRREDKVVRMLREQPGSTVAELVTTVYDDTPVFLHGVASLSLTAHLIKLQEEQRAELVADRWTLC</sequence>
<protein>
    <submittedName>
        <fullName evidence="2">MBL fold metallo-hydrolase</fullName>
    </submittedName>
</protein>
<reference evidence="2 3" key="1">
    <citation type="submission" date="2024-07" db="EMBL/GenBank/DDBJ databases">
        <authorList>
            <person name="Ren Q."/>
        </authorList>
    </citation>
    <scope>NUCLEOTIDE SEQUENCE [LARGE SCALE GENOMIC DNA]</scope>
    <source>
        <strain evidence="2 3">REN37</strain>
    </source>
</reference>
<evidence type="ECO:0000313" key="3">
    <source>
        <dbReference type="Proteomes" id="UP001562065"/>
    </source>
</evidence>
<evidence type="ECO:0000313" key="2">
    <source>
        <dbReference type="EMBL" id="MEY1661960.1"/>
    </source>
</evidence>
<dbReference type="Proteomes" id="UP001562065">
    <property type="component" value="Unassembled WGS sequence"/>
</dbReference>
<evidence type="ECO:0000259" key="1">
    <source>
        <dbReference type="SMART" id="SM00849"/>
    </source>
</evidence>
<dbReference type="InterPro" id="IPR036388">
    <property type="entry name" value="WH-like_DNA-bd_sf"/>
</dbReference>
<keyword evidence="3" id="KW-1185">Reference proteome</keyword>
<dbReference type="SMART" id="SM00849">
    <property type="entry name" value="Lactamase_B"/>
    <property type="match status" value="1"/>
</dbReference>
<dbReference type="InterPro" id="IPR050662">
    <property type="entry name" value="Sec-metab_biosynth-thioest"/>
</dbReference>
<dbReference type="InterPro" id="IPR041516">
    <property type="entry name" value="LACTB2_WH"/>
</dbReference>
<organism evidence="2 3">
    <name type="scientific">Isoalcanivorax beigongshangi</name>
    <dbReference type="NCBI Taxonomy" id="3238810"/>
    <lineage>
        <taxon>Bacteria</taxon>
        <taxon>Pseudomonadati</taxon>
        <taxon>Pseudomonadota</taxon>
        <taxon>Gammaproteobacteria</taxon>
        <taxon>Oceanospirillales</taxon>
        <taxon>Alcanivoracaceae</taxon>
        <taxon>Isoalcanivorax</taxon>
    </lineage>
</organism>
<dbReference type="InterPro" id="IPR036866">
    <property type="entry name" value="RibonucZ/Hydroxyglut_hydro"/>
</dbReference>
<feature type="domain" description="Metallo-beta-lactamase" evidence="1">
    <location>
        <begin position="33"/>
        <end position="197"/>
    </location>
</feature>
<gene>
    <name evidence="2" type="ORF">AB5I84_07340</name>
</gene>
<dbReference type="EMBL" id="JBGCUO010000001">
    <property type="protein sequence ID" value="MEY1661960.1"/>
    <property type="molecule type" value="Genomic_DNA"/>
</dbReference>
<dbReference type="CDD" id="cd16278">
    <property type="entry name" value="metallo-hydrolase-like_MBL-fold"/>
    <property type="match status" value="1"/>
</dbReference>